<accession>A0A1V4AUN3</accession>
<organism evidence="1 2">
    <name type="scientific">Candidatus Brocadia carolinensis</name>
    <dbReference type="NCBI Taxonomy" id="1004156"/>
    <lineage>
        <taxon>Bacteria</taxon>
        <taxon>Pseudomonadati</taxon>
        <taxon>Planctomycetota</taxon>
        <taxon>Candidatus Brocadiia</taxon>
        <taxon>Candidatus Brocadiales</taxon>
        <taxon>Candidatus Brocadiaceae</taxon>
        <taxon>Candidatus Brocadia</taxon>
    </lineage>
</organism>
<reference evidence="1 2" key="1">
    <citation type="journal article" date="2017" name="Water Res.">
        <title>Discovery and metagenomic analysis of an anammox bacterial enrichment related to Candidatus "Brocadia caroliniensis" in a full-scale glycerol-fed nitritation-denitritation separate centrate treatment process.</title>
        <authorList>
            <person name="Park H."/>
            <person name="Brotto A.C."/>
            <person name="van Loosdrecht M.C."/>
            <person name="Chandran K."/>
        </authorList>
    </citation>
    <scope>NUCLEOTIDE SEQUENCE [LARGE SCALE GENOMIC DNA]</scope>
    <source>
        <strain evidence="1">26THWARD</strain>
    </source>
</reference>
<proteinExistence type="predicted"/>
<evidence type="ECO:0000313" key="2">
    <source>
        <dbReference type="Proteomes" id="UP000189681"/>
    </source>
</evidence>
<protein>
    <submittedName>
        <fullName evidence="1">Uncharacterized protein</fullName>
    </submittedName>
</protein>
<dbReference type="EMBL" id="AYTS01000060">
    <property type="protein sequence ID" value="OOP56848.1"/>
    <property type="molecule type" value="Genomic_DNA"/>
</dbReference>
<evidence type="ECO:0000313" key="1">
    <source>
        <dbReference type="EMBL" id="OOP56848.1"/>
    </source>
</evidence>
<gene>
    <name evidence="1" type="ORF">AYP45_06830</name>
</gene>
<sequence length="386" mass="43000">MKIRWISIFVILTVVFPATSSVSFGEGEQPCQPKVVVFFGNGVWNSFRSADRNRRILETRLNTHISGTNLDGTITYGLAHNPSNGYLEDLLETFEQDLQTNYSLFWNYLANWDIMPDFLQNKIIAIAKEVDAAIVRANPSVQKHIILYEEYLKDKMVVLVAHSQGNLYGNIAYLGIDQQYIDGFGMVSVANPDSSVAGRGPYTTIHEDIIIGSILSALPPNLDNFFGHLNWGDIWGGHNFIKSYMAPGRNAEAKILNDIVTMINDLIKSNESTKDIEIVNTYNILGVTCGNPGKTLVTIPQDAYITEISTYHWCDGGQPAGTHALYNTSSFLLYGPFPGTIDYRFWISYPNTFVPAGSYEVIDSEPSTWSHTDSGGFVKIMGILCY</sequence>
<name>A0A1V4AUN3_9BACT</name>
<dbReference type="AlphaFoldDB" id="A0A1V4AUN3"/>
<comment type="caution">
    <text evidence="1">The sequence shown here is derived from an EMBL/GenBank/DDBJ whole genome shotgun (WGS) entry which is preliminary data.</text>
</comment>
<dbReference type="Proteomes" id="UP000189681">
    <property type="component" value="Unassembled WGS sequence"/>
</dbReference>